<dbReference type="EMBL" id="BDQI01000028">
    <property type="protein sequence ID" value="GAX56667.1"/>
    <property type="molecule type" value="Genomic_DNA"/>
</dbReference>
<evidence type="ECO:0000313" key="2">
    <source>
        <dbReference type="Proteomes" id="UP000217446"/>
    </source>
</evidence>
<comment type="caution">
    <text evidence="1">The sequence shown here is derived from an EMBL/GenBank/DDBJ whole genome shotgun (WGS) entry which is preliminary data.</text>
</comment>
<evidence type="ECO:0000313" key="1">
    <source>
        <dbReference type="EMBL" id="GAX56667.1"/>
    </source>
</evidence>
<organism evidence="1 2">
    <name type="scientific">Streptomyces olivochromogenes</name>
    <dbReference type="NCBI Taxonomy" id="1963"/>
    <lineage>
        <taxon>Bacteria</taxon>
        <taxon>Bacillati</taxon>
        <taxon>Actinomycetota</taxon>
        <taxon>Actinomycetes</taxon>
        <taxon>Kitasatosporales</taxon>
        <taxon>Streptomycetaceae</taxon>
        <taxon>Streptomyces</taxon>
    </lineage>
</organism>
<reference evidence="2" key="1">
    <citation type="submission" date="2017-05" db="EMBL/GenBank/DDBJ databases">
        <title>Streptomyces olivochromogenes NBRC 3561 whole genome shotgun sequence.</title>
        <authorList>
            <person name="Dohra H."/>
            <person name="Kodani S."/>
        </authorList>
    </citation>
    <scope>NUCLEOTIDE SEQUENCE [LARGE SCALE GENOMIC DNA]</scope>
    <source>
        <strain evidence="2">NBRC 3561</strain>
    </source>
</reference>
<dbReference type="AlphaFoldDB" id="A0A250VR44"/>
<dbReference type="Proteomes" id="UP000217446">
    <property type="component" value="Unassembled WGS sequence"/>
</dbReference>
<keyword evidence="2" id="KW-1185">Reference proteome</keyword>
<accession>A0A250VR44</accession>
<dbReference type="RefSeq" id="WP_258572997.1">
    <property type="nucleotide sequence ID" value="NZ_BDQI01000028.1"/>
</dbReference>
<sequence length="41" mass="4472">MATWRNLAVGALRLNGAKNIASGRRRNARDARRPLTLLGLA</sequence>
<dbReference type="GeneID" id="96639820"/>
<name>A0A250VR44_STROL</name>
<protein>
    <submittedName>
        <fullName evidence="1">Uncharacterized protein</fullName>
    </submittedName>
</protein>
<gene>
    <name evidence="1" type="ORF">SO3561_08235</name>
</gene>
<proteinExistence type="predicted"/>